<keyword evidence="10" id="KW-1185">Reference proteome</keyword>
<dbReference type="EC" id="3.5.1.98" evidence="1 4"/>
<dbReference type="GO" id="GO:0040029">
    <property type="term" value="P:epigenetic regulation of gene expression"/>
    <property type="evidence" value="ECO:0007669"/>
    <property type="project" value="TreeGrafter"/>
</dbReference>
<dbReference type="OMA" id="DDADERC"/>
<evidence type="ECO:0000256" key="6">
    <source>
        <dbReference type="PIRSR" id="PIRSR037913-2"/>
    </source>
</evidence>
<dbReference type="PANTHER" id="PTHR10625">
    <property type="entry name" value="HISTONE DEACETYLASE HDAC1-RELATED"/>
    <property type="match status" value="1"/>
</dbReference>
<dbReference type="PIRSF" id="PIRSF037913">
    <property type="entry name" value="His_deacetylse_1"/>
    <property type="match status" value="1"/>
</dbReference>
<dbReference type="GO" id="GO:0141221">
    <property type="term" value="F:histone deacetylase activity, hydrolytic mechanism"/>
    <property type="evidence" value="ECO:0007669"/>
    <property type="project" value="UniProtKB-EC"/>
</dbReference>
<evidence type="ECO:0000256" key="1">
    <source>
        <dbReference type="ARBA" id="ARBA00012111"/>
    </source>
</evidence>
<evidence type="ECO:0000313" key="10">
    <source>
        <dbReference type="Proteomes" id="UP000054937"/>
    </source>
</evidence>
<evidence type="ECO:0000256" key="3">
    <source>
        <dbReference type="ARBA" id="ARBA00022853"/>
    </source>
</evidence>
<protein>
    <recommendedName>
        <fullName evidence="1 4">Histone deacetylase</fullName>
        <ecNumber evidence="1 4">3.5.1.98</ecNumber>
    </recommendedName>
</protein>
<dbReference type="EMBL" id="LDAU01000156">
    <property type="protein sequence ID" value="KRX02251.1"/>
    <property type="molecule type" value="Genomic_DNA"/>
</dbReference>
<name>A0A0V0QJB6_PSEPJ</name>
<comment type="subcellular location">
    <subcellularLocation>
        <location evidence="4">Nucleus</location>
    </subcellularLocation>
</comment>
<dbReference type="InterPro" id="IPR003084">
    <property type="entry name" value="HDAC_I/II"/>
</dbReference>
<feature type="binding site" evidence="6">
    <location>
        <position position="132"/>
    </location>
    <ligand>
        <name>substrate</name>
    </ligand>
</feature>
<dbReference type="InterPro" id="IPR023801">
    <property type="entry name" value="His_deacetylse_dom"/>
</dbReference>
<dbReference type="InterPro" id="IPR000286">
    <property type="entry name" value="HDACs"/>
</dbReference>
<dbReference type="PANTHER" id="PTHR10625:SF44">
    <property type="entry name" value="HISTONE DEACETYLASE 19"/>
    <property type="match status" value="1"/>
</dbReference>
<keyword evidence="3 4" id="KW-0156">Chromatin regulator</keyword>
<feature type="binding site" evidence="7">
    <location>
        <position position="298"/>
    </location>
    <ligand>
        <name>a divalent metal cation</name>
        <dbReference type="ChEBI" id="CHEBI:60240"/>
    </ligand>
</feature>
<evidence type="ECO:0000313" key="9">
    <source>
        <dbReference type="EMBL" id="KRX02251.1"/>
    </source>
</evidence>
<feature type="binding site" evidence="7">
    <location>
        <position position="211"/>
    </location>
    <ligand>
        <name>a divalent metal cation</name>
        <dbReference type="ChEBI" id="CHEBI:60240"/>
    </ligand>
</feature>
<feature type="binding site" evidence="6">
    <location>
        <position position="182"/>
    </location>
    <ligand>
        <name>substrate</name>
    </ligand>
</feature>
<keyword evidence="2 4" id="KW-0378">Hydrolase</keyword>
<feature type="domain" description="Histone deacetylase" evidence="8">
    <location>
        <begin position="28"/>
        <end position="351"/>
    </location>
</feature>
<keyword evidence="7" id="KW-0479">Metal-binding</keyword>
<evidence type="ECO:0000256" key="2">
    <source>
        <dbReference type="ARBA" id="ARBA00022801"/>
    </source>
</evidence>
<keyword evidence="4" id="KW-0805">Transcription regulation</keyword>
<accession>A0A0V0QJB6</accession>
<feature type="binding site" evidence="7">
    <location>
        <position position="209"/>
    </location>
    <ligand>
        <name>a divalent metal cation</name>
        <dbReference type="ChEBI" id="CHEBI:60240"/>
    </ligand>
</feature>
<proteinExistence type="inferred from homology"/>
<dbReference type="GO" id="GO:0005634">
    <property type="term" value="C:nucleus"/>
    <property type="evidence" value="ECO:0007669"/>
    <property type="project" value="UniProtKB-SubCell"/>
</dbReference>
<feature type="binding site" evidence="6">
    <location>
        <position position="337"/>
    </location>
    <ligand>
        <name>substrate</name>
    </ligand>
</feature>
<organism evidence="9 10">
    <name type="scientific">Pseudocohnilembus persalinus</name>
    <name type="common">Ciliate</name>
    <dbReference type="NCBI Taxonomy" id="266149"/>
    <lineage>
        <taxon>Eukaryota</taxon>
        <taxon>Sar</taxon>
        <taxon>Alveolata</taxon>
        <taxon>Ciliophora</taxon>
        <taxon>Intramacronucleata</taxon>
        <taxon>Oligohymenophorea</taxon>
        <taxon>Scuticociliatia</taxon>
        <taxon>Philasterida</taxon>
        <taxon>Pseudocohnilembidae</taxon>
        <taxon>Pseudocohnilembus</taxon>
    </lineage>
</organism>
<comment type="catalytic activity">
    <reaction evidence="4">
        <text>N(6)-acetyl-L-lysyl-[histone] + H2O = L-lysyl-[histone] + acetate</text>
        <dbReference type="Rhea" id="RHEA:58196"/>
        <dbReference type="Rhea" id="RHEA-COMP:9845"/>
        <dbReference type="Rhea" id="RHEA-COMP:11338"/>
        <dbReference type="ChEBI" id="CHEBI:15377"/>
        <dbReference type="ChEBI" id="CHEBI:29969"/>
        <dbReference type="ChEBI" id="CHEBI:30089"/>
        <dbReference type="ChEBI" id="CHEBI:61930"/>
        <dbReference type="EC" id="3.5.1.98"/>
    </reaction>
</comment>
<evidence type="ECO:0000256" key="4">
    <source>
        <dbReference type="PIRNR" id="PIRNR037913"/>
    </source>
</evidence>
<dbReference type="AlphaFoldDB" id="A0A0V0QJB6"/>
<dbReference type="PRINTS" id="PR01270">
    <property type="entry name" value="HDASUPER"/>
</dbReference>
<evidence type="ECO:0000256" key="5">
    <source>
        <dbReference type="PIRSR" id="PIRSR037913-1"/>
    </source>
</evidence>
<dbReference type="InParanoid" id="A0A0V0QJB6"/>
<dbReference type="InterPro" id="IPR023696">
    <property type="entry name" value="Ureohydrolase_dom_sf"/>
</dbReference>
<keyword evidence="4" id="KW-0804">Transcription</keyword>
<dbReference type="PRINTS" id="PR01271">
    <property type="entry name" value="HISDACETLASE"/>
</dbReference>
<gene>
    <name evidence="9" type="ORF">PPERSA_04873</name>
</gene>
<dbReference type="Pfam" id="PF00850">
    <property type="entry name" value="Hist_deacetyl"/>
    <property type="match status" value="1"/>
</dbReference>
<sequence>MDEFHRKGKKISYFYNQEIGKFYYGKDHPMKPRRVAMAHSLIQQLGLYKQMDVYTARNATDEEMMQFHTKEYIKYLGNYVSSNYKKIFDELGYSNGFKDQVVHQDQITKEESCYNIFDPKACEVHKVNCSTDCPGFDGLYNFCQISAGGSIDAAHLIINQEAEIAINWGGGLHHAKKQEASGFCYINDIVLCILELLKFYPRVMYIDIDVHHGDGVEEAFFLSNRVLTLSFHQYGDDFFPGSGNVDSHGEGIGKYHAINVPLKPGITDNVYQQTFKRISQATIEKFRPDVIILQGGADSIAHDKLGSFNLSTKGRGECVKFIQDFGLPVIKLGGGGYNVPNVARCWANETSVTLGIEQEQQLLIPNTDMYYDQYQPDHKFHVFPKNNLENKNKPEQINRTEAKILEYLREVESAPGFQFHYVPDSYKIDEDEKFMQDDDEDIRYQYGSKAVDPEILEAEAMSKIRKKVNRAQNI</sequence>
<feature type="active site" description="Proton acceptor" evidence="5">
    <location>
        <position position="174"/>
    </location>
</feature>
<dbReference type="SUPFAM" id="SSF52768">
    <property type="entry name" value="Arginase/deacetylase"/>
    <property type="match status" value="1"/>
</dbReference>
<comment type="similarity">
    <text evidence="4">Belongs to the histone deacetylase family. HD Type 1 subfamily.</text>
</comment>
<dbReference type="CDD" id="cd09991">
    <property type="entry name" value="HDAC_classI"/>
    <property type="match status" value="1"/>
</dbReference>
<reference evidence="9 10" key="1">
    <citation type="journal article" date="2015" name="Sci. Rep.">
        <title>Genome of the facultative scuticociliatosis pathogen Pseudocohnilembus persalinus provides insight into its virulence through horizontal gene transfer.</title>
        <authorList>
            <person name="Xiong J."/>
            <person name="Wang G."/>
            <person name="Cheng J."/>
            <person name="Tian M."/>
            <person name="Pan X."/>
            <person name="Warren A."/>
            <person name="Jiang C."/>
            <person name="Yuan D."/>
            <person name="Miao W."/>
        </authorList>
    </citation>
    <scope>NUCLEOTIDE SEQUENCE [LARGE SCALE GENOMIC DNA]</scope>
    <source>
        <strain evidence="9">36N120E</strain>
    </source>
</reference>
<dbReference type="Proteomes" id="UP000054937">
    <property type="component" value="Unassembled WGS sequence"/>
</dbReference>
<keyword evidence="4" id="KW-0539">Nucleus</keyword>
<dbReference type="FunCoup" id="A0A0V0QJB6">
    <property type="interactions" value="457"/>
</dbReference>
<evidence type="ECO:0000259" key="8">
    <source>
        <dbReference type="Pfam" id="PF00850"/>
    </source>
</evidence>
<dbReference type="OrthoDB" id="1918432at2759"/>
<evidence type="ECO:0000256" key="7">
    <source>
        <dbReference type="PIRSR" id="PIRSR037913-3"/>
    </source>
</evidence>
<dbReference type="Gene3D" id="3.40.800.20">
    <property type="entry name" value="Histone deacetylase domain"/>
    <property type="match status" value="1"/>
</dbReference>
<comment type="caution">
    <text evidence="9">The sequence shown here is derived from an EMBL/GenBank/DDBJ whole genome shotgun (WGS) entry which is preliminary data.</text>
</comment>
<dbReference type="GO" id="GO:0046872">
    <property type="term" value="F:metal ion binding"/>
    <property type="evidence" value="ECO:0007669"/>
    <property type="project" value="UniProtKB-KW"/>
</dbReference>
<dbReference type="InterPro" id="IPR037138">
    <property type="entry name" value="His_deacetylse_dom_sf"/>
</dbReference>